<dbReference type="GO" id="GO:0020037">
    <property type="term" value="F:heme binding"/>
    <property type="evidence" value="ECO:0007669"/>
    <property type="project" value="InterPro"/>
</dbReference>
<evidence type="ECO:0000256" key="10">
    <source>
        <dbReference type="ARBA" id="ARBA00023136"/>
    </source>
</evidence>
<feature type="domain" description="Cytochrome c" evidence="13">
    <location>
        <begin position="49"/>
        <end position="148"/>
    </location>
</feature>
<comment type="cofactor">
    <cofactor evidence="12">
        <name>heme c</name>
        <dbReference type="ChEBI" id="CHEBI:61717"/>
    </cofactor>
    <text evidence="12">Binds 1 heme c group covalently per subunit.</text>
</comment>
<evidence type="ECO:0000256" key="6">
    <source>
        <dbReference type="ARBA" id="ARBA00022723"/>
    </source>
</evidence>
<evidence type="ECO:0000313" key="14">
    <source>
        <dbReference type="EMBL" id="AFZ47509.1"/>
    </source>
</evidence>
<comment type="subunit">
    <text evidence="12">PSII is composed of 1 copy each of membrane proteins PsbA, PsbB, PsbC, PsbD, PsbE, PsbF, PsbH, PsbI, PsbJ, PsbK, PsbL, PsbM, PsbT, PsbX, PsbY, PsbZ, Psb30/Ycf12, peripheral proteins PsbO, CyanoQ (PsbQ), PsbU, PsbV and a large number of cofactors. It forms dimeric complexes.</text>
</comment>
<gene>
    <name evidence="12" type="primary">psbV</name>
    <name evidence="14" type="ordered locus">Cyast_1548</name>
</gene>
<keyword evidence="8 12" id="KW-0408">Iron</keyword>
<evidence type="ECO:0000256" key="8">
    <source>
        <dbReference type="ARBA" id="ARBA00023004"/>
    </source>
</evidence>
<keyword evidence="4 12" id="KW-0602">Photosynthesis</keyword>
<dbReference type="InterPro" id="IPR029490">
    <property type="entry name" value="Cytochrom_C550"/>
</dbReference>
<keyword evidence="9 12" id="KW-0793">Thylakoid</keyword>
<dbReference type="HAMAP" id="MF_01378">
    <property type="entry name" value="PSII_Cyt550"/>
    <property type="match status" value="1"/>
</dbReference>
<reference evidence="15" key="1">
    <citation type="journal article" date="2013" name="Proc. Natl. Acad. Sci. U.S.A.">
        <title>Improving the coverage of the cyanobacterial phylum using diversity-driven genome sequencing.</title>
        <authorList>
            <person name="Shih P.M."/>
            <person name="Wu D."/>
            <person name="Latifi A."/>
            <person name="Axen S.D."/>
            <person name="Fewer D.P."/>
            <person name="Talla E."/>
            <person name="Calteau A."/>
            <person name="Cai F."/>
            <person name="Tandeau de Marsac N."/>
            <person name="Rippka R."/>
            <person name="Herdman M."/>
            <person name="Sivonen K."/>
            <person name="Coursin T."/>
            <person name="Laurent T."/>
            <person name="Goodwin L."/>
            <person name="Nolan M."/>
            <person name="Davenport K.W."/>
            <person name="Han C.S."/>
            <person name="Rubin E.M."/>
            <person name="Eisen J.A."/>
            <person name="Woyke T."/>
            <person name="Gugger M."/>
            <person name="Kerfeld C.A."/>
        </authorList>
    </citation>
    <scope>NUCLEOTIDE SEQUENCE [LARGE SCALE GENOMIC DNA]</scope>
    <source>
        <strain evidence="15">ATCC 29140 / PCC 7202</strain>
    </source>
</reference>
<sequence length="162" mass="18134" precursor="true">MKRFFLIILAGMFLMWQSFTGTANALSLSEELRTVPLNDQGDLITLSNQEAQLGSKLFVASCTQCHIQGKTKTNPNVGLSIEALANAIPARDNVLALVDYMKYPTTYDGEDDLSLLHMNTERSDIWSEMRNYTDDDLEAIAGYILIQTKADPKWGKRSLIEP</sequence>
<evidence type="ECO:0000256" key="5">
    <source>
        <dbReference type="ARBA" id="ARBA00022617"/>
    </source>
</evidence>
<dbReference type="SUPFAM" id="SSF46626">
    <property type="entry name" value="Cytochrome c"/>
    <property type="match status" value="1"/>
</dbReference>
<keyword evidence="11 12" id="KW-0604">Photosystem II</keyword>
<evidence type="ECO:0000259" key="13">
    <source>
        <dbReference type="PROSITE" id="PS51007"/>
    </source>
</evidence>
<keyword evidence="15" id="KW-1185">Reference proteome</keyword>
<feature type="binding site" description="covalent" evidence="12">
    <location>
        <position position="65"/>
    </location>
    <ligand>
        <name>heme c</name>
        <dbReference type="ChEBI" id="CHEBI:61717"/>
    </ligand>
</feature>
<dbReference type="Pfam" id="PF14495">
    <property type="entry name" value="Cytochrom_C550"/>
    <property type="match status" value="1"/>
</dbReference>
<protein>
    <recommendedName>
        <fullName evidence="12">Photosystem II extrinsic protein V</fullName>
        <shortName evidence="12">PsbV</shortName>
    </recommendedName>
    <alternativeName>
        <fullName evidence="12">Cytochrome c-550</fullName>
    </alternativeName>
    <alternativeName>
        <fullName evidence="12">Cytochrome c550</fullName>
    </alternativeName>
    <alternativeName>
        <fullName evidence="12">Low-potential cytochrome c</fullName>
    </alternativeName>
</protein>
<feature type="binding site" description="axial binding residue" evidence="12">
    <location>
        <position position="117"/>
    </location>
    <ligand>
        <name>heme c</name>
        <dbReference type="ChEBI" id="CHEBI:61717"/>
    </ligand>
    <ligandPart>
        <name>Fe</name>
        <dbReference type="ChEBI" id="CHEBI:18248"/>
    </ligandPart>
</feature>
<proteinExistence type="inferred from homology"/>
<name>K9YKV7_CYASC</name>
<organism evidence="14 15">
    <name type="scientific">Cyanobacterium stanieri (strain ATCC 29140 / PCC 7202)</name>
    <dbReference type="NCBI Taxonomy" id="292563"/>
    <lineage>
        <taxon>Bacteria</taxon>
        <taxon>Bacillati</taxon>
        <taxon>Cyanobacteriota</taxon>
        <taxon>Cyanophyceae</taxon>
        <taxon>Oscillatoriophycideae</taxon>
        <taxon>Chroococcales</taxon>
        <taxon>Geminocystaceae</taxon>
        <taxon>Cyanobacterium</taxon>
    </lineage>
</organism>
<dbReference type="GO" id="GO:0009055">
    <property type="term" value="F:electron transfer activity"/>
    <property type="evidence" value="ECO:0007669"/>
    <property type="project" value="InterPro"/>
</dbReference>
<feature type="signal peptide" evidence="12">
    <location>
        <begin position="1"/>
        <end position="25"/>
    </location>
</feature>
<dbReference type="NCBIfam" id="TIGR03045">
    <property type="entry name" value="PS_II_C550"/>
    <property type="match status" value="1"/>
</dbReference>
<keyword evidence="12" id="KW-0732">Signal</keyword>
<evidence type="ECO:0000256" key="2">
    <source>
        <dbReference type="ARBA" id="ARBA00010433"/>
    </source>
</evidence>
<dbReference type="PROSITE" id="PS51007">
    <property type="entry name" value="CYTC"/>
    <property type="match status" value="1"/>
</dbReference>
<evidence type="ECO:0000256" key="11">
    <source>
        <dbReference type="ARBA" id="ARBA00023276"/>
    </source>
</evidence>
<evidence type="ECO:0000313" key="15">
    <source>
        <dbReference type="Proteomes" id="UP000010483"/>
    </source>
</evidence>
<dbReference type="EMBL" id="CP003940">
    <property type="protein sequence ID" value="AFZ47509.1"/>
    <property type="molecule type" value="Genomic_DNA"/>
</dbReference>
<accession>K9YKV7</accession>
<dbReference type="GO" id="GO:0019684">
    <property type="term" value="P:photosynthesis, light reaction"/>
    <property type="evidence" value="ECO:0007669"/>
    <property type="project" value="UniProtKB-UniRule"/>
</dbReference>
<evidence type="ECO:0000256" key="12">
    <source>
        <dbReference type="HAMAP-Rule" id="MF_01378"/>
    </source>
</evidence>
<dbReference type="InterPro" id="IPR017851">
    <property type="entry name" value="PsbV_cyt_c550"/>
</dbReference>
<dbReference type="GO" id="GO:0031676">
    <property type="term" value="C:plasma membrane-derived thylakoid membrane"/>
    <property type="evidence" value="ECO:0007669"/>
    <property type="project" value="UniProtKB-SubCell"/>
</dbReference>
<evidence type="ECO:0000256" key="3">
    <source>
        <dbReference type="ARBA" id="ARBA00022448"/>
    </source>
</evidence>
<dbReference type="HOGENOM" id="CLU_104149_1_0_3"/>
<dbReference type="STRING" id="292563.Cyast_1548"/>
<evidence type="ECO:0000256" key="9">
    <source>
        <dbReference type="ARBA" id="ARBA00023078"/>
    </source>
</evidence>
<dbReference type="PIRSF" id="PIRSF005890">
    <property type="entry name" value="Phot_II_cyt_c550"/>
    <property type="match status" value="1"/>
</dbReference>
<feature type="binding site" description="axial binding residue" evidence="12">
    <location>
        <position position="66"/>
    </location>
    <ligand>
        <name>heme c</name>
        <dbReference type="ChEBI" id="CHEBI:61717"/>
    </ligand>
    <ligandPart>
        <name>Fe</name>
        <dbReference type="ChEBI" id="CHEBI:18248"/>
    </ligandPart>
</feature>
<dbReference type="AlphaFoldDB" id="K9YKV7"/>
<comment type="function">
    <text evidence="12">One of the extrinsic, lumenal subunits of photosystem II (PSII). PSII is a light-driven water plastoquinone oxidoreductase, using light energy to abstract electrons from H(2)O, generating a proton gradient subsequently used for ATP formation. The extrinsic proteins stabilize the structure of photosystem II oxygen-evolving complex (OEC), the ion environment of oxygen evolution and protect the OEC against heat-induced inactivation. Low-potential cytochrome c that plays a role in the OEC of PSII.</text>
</comment>
<dbReference type="InterPro" id="IPR016003">
    <property type="entry name" value="PsbV_cyt_c550-like"/>
</dbReference>
<evidence type="ECO:0000256" key="1">
    <source>
        <dbReference type="ARBA" id="ARBA00004170"/>
    </source>
</evidence>
<dbReference type="Gene3D" id="1.10.760.10">
    <property type="entry name" value="Cytochrome c-like domain"/>
    <property type="match status" value="1"/>
</dbReference>
<evidence type="ECO:0000256" key="7">
    <source>
        <dbReference type="ARBA" id="ARBA00022982"/>
    </source>
</evidence>
<comment type="similarity">
    <text evidence="2 12">Belongs to the cytochrome c family. PsbV subfamily.</text>
</comment>
<keyword evidence="5 12" id="KW-0349">Heme</keyword>
<dbReference type="Proteomes" id="UP000010483">
    <property type="component" value="Chromosome"/>
</dbReference>
<feature type="binding site" description="covalent" evidence="12">
    <location>
        <position position="62"/>
    </location>
    <ligand>
        <name>heme c</name>
        <dbReference type="ChEBI" id="CHEBI:61717"/>
    </ligand>
</feature>
<dbReference type="GO" id="GO:0009523">
    <property type="term" value="C:photosystem II"/>
    <property type="evidence" value="ECO:0007669"/>
    <property type="project" value="UniProtKB-KW"/>
</dbReference>
<dbReference type="KEGG" id="csn:Cyast_1548"/>
<dbReference type="InterPro" id="IPR036909">
    <property type="entry name" value="Cyt_c-like_dom_sf"/>
</dbReference>
<comment type="subcellular location">
    <subcellularLocation>
        <location evidence="12">Cellular thylakoid membrane</location>
        <topology evidence="12">Peripheral membrane protein</topology>
        <orientation evidence="12">Lumenal side</orientation>
    </subcellularLocation>
    <subcellularLocation>
        <location evidence="1">Membrane</location>
        <topology evidence="1">Peripheral membrane protein</topology>
    </subcellularLocation>
    <text evidence="12">Associated with photosystem II at the lumenal side of the thylakoid membrane.</text>
</comment>
<dbReference type="InterPro" id="IPR009056">
    <property type="entry name" value="Cyt_c-like_dom"/>
</dbReference>
<evidence type="ECO:0000256" key="4">
    <source>
        <dbReference type="ARBA" id="ARBA00022531"/>
    </source>
</evidence>
<keyword evidence="3 12" id="KW-0813">Transport</keyword>
<keyword evidence="7 12" id="KW-0249">Electron transport</keyword>
<feature type="chain" id="PRO_5009016566" description="Photosystem II extrinsic protein V" evidence="12">
    <location>
        <begin position="26"/>
        <end position="162"/>
    </location>
</feature>
<keyword evidence="6 12" id="KW-0479">Metal-binding</keyword>
<dbReference type="GO" id="GO:0022904">
    <property type="term" value="P:respiratory electron transport chain"/>
    <property type="evidence" value="ECO:0007669"/>
    <property type="project" value="InterPro"/>
</dbReference>
<dbReference type="eggNOG" id="COG2010">
    <property type="taxonomic scope" value="Bacteria"/>
</dbReference>
<dbReference type="GO" id="GO:0005506">
    <property type="term" value="F:iron ion binding"/>
    <property type="evidence" value="ECO:0007669"/>
    <property type="project" value="InterPro"/>
</dbReference>
<keyword evidence="10 12" id="KW-0472">Membrane</keyword>